<protein>
    <submittedName>
        <fullName evidence="1">Uncharacterized protein</fullName>
    </submittedName>
</protein>
<reference evidence="1 2" key="1">
    <citation type="submission" date="2020-01" db="EMBL/GenBank/DDBJ databases">
        <title>Genome sequencing of strain KACC 21265.</title>
        <authorList>
            <person name="Heo J."/>
            <person name="Kim S.-J."/>
            <person name="Kim J.-S."/>
            <person name="Hong S.-B."/>
            <person name="Kwon S.-W."/>
        </authorList>
    </citation>
    <scope>NUCLEOTIDE SEQUENCE [LARGE SCALE GENOMIC DNA]</scope>
    <source>
        <strain evidence="1 2">KACC 21265</strain>
    </source>
</reference>
<dbReference type="Proteomes" id="UP000464787">
    <property type="component" value="Chromosome"/>
</dbReference>
<dbReference type="KEGG" id="xyk:GT347_03510"/>
<name>A0A857J078_9BURK</name>
<sequence length="190" mass="19778">MPPALLIMAMAGALPGCGPGAATVAELAAARPGSCAPSAANYWRECSDGENATNYLDGRSDALVKSVAPGNVSWAPGQSFSGYFQVSDANIDYAPGDHAAKVRYGFWGTGQSGVVIDNDASAFFSVGTITATDFVHGNKLYHFDITCLAPGTDGRLMLTFNYYGPRLRTYIGSVHCRPVADQASPSATVG</sequence>
<proteinExistence type="predicted"/>
<evidence type="ECO:0000313" key="2">
    <source>
        <dbReference type="Proteomes" id="UP000464787"/>
    </source>
</evidence>
<gene>
    <name evidence="1" type="ORF">GT347_03510</name>
</gene>
<accession>A0A857J078</accession>
<evidence type="ECO:0000313" key="1">
    <source>
        <dbReference type="EMBL" id="QHI97126.1"/>
    </source>
</evidence>
<keyword evidence="2" id="KW-1185">Reference proteome</keyword>
<dbReference type="EMBL" id="CP047650">
    <property type="protein sequence ID" value="QHI97126.1"/>
    <property type="molecule type" value="Genomic_DNA"/>
</dbReference>
<dbReference type="RefSeq" id="WP_160550644.1">
    <property type="nucleotide sequence ID" value="NZ_CP047650.1"/>
</dbReference>
<organism evidence="1 2">
    <name type="scientific">Xylophilus rhododendri</name>
    <dbReference type="NCBI Taxonomy" id="2697032"/>
    <lineage>
        <taxon>Bacteria</taxon>
        <taxon>Pseudomonadati</taxon>
        <taxon>Pseudomonadota</taxon>
        <taxon>Betaproteobacteria</taxon>
        <taxon>Burkholderiales</taxon>
        <taxon>Xylophilus</taxon>
    </lineage>
</organism>
<dbReference type="AlphaFoldDB" id="A0A857J078"/>